<dbReference type="CDD" id="cd04301">
    <property type="entry name" value="NAT_SF"/>
    <property type="match status" value="1"/>
</dbReference>
<dbReference type="SUPFAM" id="SSF55729">
    <property type="entry name" value="Acyl-CoA N-acyltransferases (Nat)"/>
    <property type="match status" value="1"/>
</dbReference>
<name>A0A1H8L1N5_9RHOB</name>
<evidence type="ECO:0000259" key="1">
    <source>
        <dbReference type="PROSITE" id="PS51186"/>
    </source>
</evidence>
<accession>A0A1H8L1N5</accession>
<feature type="domain" description="N-acetyltransferase" evidence="1">
    <location>
        <begin position="1"/>
        <end position="151"/>
    </location>
</feature>
<dbReference type="RefSeq" id="WP_091846474.1">
    <property type="nucleotide sequence ID" value="NZ_FOCM01000009.1"/>
</dbReference>
<protein>
    <submittedName>
        <fullName evidence="2">Acetyltransferase (GNAT) family protein</fullName>
    </submittedName>
</protein>
<dbReference type="InterPro" id="IPR000182">
    <property type="entry name" value="GNAT_dom"/>
</dbReference>
<dbReference type="AlphaFoldDB" id="A0A1H8L1N5"/>
<dbReference type="GO" id="GO:0016747">
    <property type="term" value="F:acyltransferase activity, transferring groups other than amino-acyl groups"/>
    <property type="evidence" value="ECO:0007669"/>
    <property type="project" value="InterPro"/>
</dbReference>
<keyword evidence="3" id="KW-1185">Reference proteome</keyword>
<dbReference type="Proteomes" id="UP000199372">
    <property type="component" value="Unassembled WGS sequence"/>
</dbReference>
<sequence>MEHLDEGARPERVDALVALVEASFRDAADSDEARIVSDLARSIIATTPASDLKVCSALSDGARRAVILFTRMHPAESGRSVFLLSPVAVATDAQGQGVGSGLIAFGLERLRQDGADTVVTYGDPSFYGRLGFAALDPDAVPPPHPLSQPVGWIGQALDGGAVRPMSGPLKTVPAFDRPDIW</sequence>
<evidence type="ECO:0000313" key="2">
    <source>
        <dbReference type="EMBL" id="SEN99064.1"/>
    </source>
</evidence>
<dbReference type="OrthoDB" id="9797178at2"/>
<reference evidence="3" key="1">
    <citation type="submission" date="2016-10" db="EMBL/GenBank/DDBJ databases">
        <authorList>
            <person name="Varghese N."/>
            <person name="Submissions S."/>
        </authorList>
    </citation>
    <scope>NUCLEOTIDE SEQUENCE [LARGE SCALE GENOMIC DNA]</scope>
    <source>
        <strain evidence="3">DSM 26893</strain>
    </source>
</reference>
<gene>
    <name evidence="2" type="ORF">SAMN04488011_10939</name>
</gene>
<dbReference type="PROSITE" id="PS51186">
    <property type="entry name" value="GNAT"/>
    <property type="match status" value="1"/>
</dbReference>
<dbReference type="Gene3D" id="3.40.630.30">
    <property type="match status" value="1"/>
</dbReference>
<dbReference type="Pfam" id="PF00583">
    <property type="entry name" value="Acetyltransf_1"/>
    <property type="match status" value="1"/>
</dbReference>
<evidence type="ECO:0000313" key="3">
    <source>
        <dbReference type="Proteomes" id="UP000199372"/>
    </source>
</evidence>
<dbReference type="InterPro" id="IPR016181">
    <property type="entry name" value="Acyl_CoA_acyltransferase"/>
</dbReference>
<proteinExistence type="predicted"/>
<keyword evidence="2" id="KW-0808">Transferase</keyword>
<organism evidence="2 3">
    <name type="scientific">Palleronia pelagia</name>
    <dbReference type="NCBI Taxonomy" id="387096"/>
    <lineage>
        <taxon>Bacteria</taxon>
        <taxon>Pseudomonadati</taxon>
        <taxon>Pseudomonadota</taxon>
        <taxon>Alphaproteobacteria</taxon>
        <taxon>Rhodobacterales</taxon>
        <taxon>Roseobacteraceae</taxon>
        <taxon>Palleronia</taxon>
    </lineage>
</organism>
<dbReference type="EMBL" id="FOCM01000009">
    <property type="protein sequence ID" value="SEN99064.1"/>
    <property type="molecule type" value="Genomic_DNA"/>
</dbReference>